<feature type="domain" description="Enhancer of polycomb-like N-terminal" evidence="10">
    <location>
        <begin position="84"/>
        <end position="177"/>
    </location>
</feature>
<keyword evidence="7 8" id="KW-0539">Nucleus</keyword>
<evidence type="ECO:0000256" key="2">
    <source>
        <dbReference type="ARBA" id="ARBA00008035"/>
    </source>
</evidence>
<dbReference type="PANTHER" id="PTHR14898">
    <property type="entry name" value="ENHANCER OF POLYCOMB"/>
    <property type="match status" value="1"/>
</dbReference>
<feature type="region of interest" description="Disordered" evidence="9">
    <location>
        <begin position="1"/>
        <end position="21"/>
    </location>
</feature>
<name>A0AAW1RWI6_9CHLO</name>
<dbReference type="InterPro" id="IPR024943">
    <property type="entry name" value="Enhancer_polycomb"/>
</dbReference>
<dbReference type="InterPro" id="IPR011011">
    <property type="entry name" value="Znf_FYVE_PHD"/>
</dbReference>
<keyword evidence="4" id="KW-0862">Zinc</keyword>
<dbReference type="Pfam" id="PF10513">
    <property type="entry name" value="EPL1"/>
    <property type="match status" value="1"/>
</dbReference>
<comment type="similarity">
    <text evidence="2 8">Belongs to the enhancer of polycomb family.</text>
</comment>
<evidence type="ECO:0000256" key="5">
    <source>
        <dbReference type="ARBA" id="ARBA00023015"/>
    </source>
</evidence>
<accession>A0AAW1RWI6</accession>
<reference evidence="11 12" key="1">
    <citation type="journal article" date="2024" name="Nat. Commun.">
        <title>Phylogenomics reveals the evolutionary origins of lichenization in chlorophyte algae.</title>
        <authorList>
            <person name="Puginier C."/>
            <person name="Libourel C."/>
            <person name="Otte J."/>
            <person name="Skaloud P."/>
            <person name="Haon M."/>
            <person name="Grisel S."/>
            <person name="Petersen M."/>
            <person name="Berrin J.G."/>
            <person name="Delaux P.M."/>
            <person name="Dal Grande F."/>
            <person name="Keller J."/>
        </authorList>
    </citation>
    <scope>NUCLEOTIDE SEQUENCE [LARGE SCALE GENOMIC DNA]</scope>
    <source>
        <strain evidence="11 12">SAG 245.80</strain>
    </source>
</reference>
<evidence type="ECO:0000256" key="8">
    <source>
        <dbReference type="RuleBase" id="RU361124"/>
    </source>
</evidence>
<comment type="subcellular location">
    <subcellularLocation>
        <location evidence="1 8">Nucleus</location>
    </subcellularLocation>
</comment>
<evidence type="ECO:0000256" key="7">
    <source>
        <dbReference type="ARBA" id="ARBA00023242"/>
    </source>
</evidence>
<dbReference type="AlphaFoldDB" id="A0AAW1RWI6"/>
<evidence type="ECO:0000256" key="6">
    <source>
        <dbReference type="ARBA" id="ARBA00023163"/>
    </source>
</evidence>
<dbReference type="GO" id="GO:0005634">
    <property type="term" value="C:nucleus"/>
    <property type="evidence" value="ECO:0007669"/>
    <property type="project" value="UniProtKB-SubCell"/>
</dbReference>
<evidence type="ECO:0000256" key="1">
    <source>
        <dbReference type="ARBA" id="ARBA00004123"/>
    </source>
</evidence>
<evidence type="ECO:0000313" key="12">
    <source>
        <dbReference type="Proteomes" id="UP001445335"/>
    </source>
</evidence>
<evidence type="ECO:0000256" key="4">
    <source>
        <dbReference type="ARBA" id="ARBA00022833"/>
    </source>
</evidence>
<evidence type="ECO:0000256" key="9">
    <source>
        <dbReference type="SAM" id="MobiDB-lite"/>
    </source>
</evidence>
<protein>
    <recommendedName>
        <fullName evidence="8">Enhancer of polycomb-like protein</fullName>
    </recommendedName>
</protein>
<keyword evidence="5 8" id="KW-0805">Transcription regulation</keyword>
<dbReference type="GO" id="GO:0035267">
    <property type="term" value="C:NuA4 histone acetyltransferase complex"/>
    <property type="evidence" value="ECO:0007669"/>
    <property type="project" value="InterPro"/>
</dbReference>
<keyword evidence="3" id="KW-0479">Metal-binding</keyword>
<dbReference type="GO" id="GO:0008270">
    <property type="term" value="F:zinc ion binding"/>
    <property type="evidence" value="ECO:0007669"/>
    <property type="project" value="UniProtKB-KW"/>
</dbReference>
<evidence type="ECO:0000256" key="3">
    <source>
        <dbReference type="ARBA" id="ARBA00022771"/>
    </source>
</evidence>
<dbReference type="InterPro" id="IPR019542">
    <property type="entry name" value="Enhancer_polycomb-like_N"/>
</dbReference>
<sequence length="537" mass="56864">MEPGASLGTGMPPKQAPPVEAEGRAVRLPVDKKMLIIWGDAKVDAPANVGGGKEIAGVMGGAPSRVADARAAVPALTLAAIEVPCYRALDQPLQAQTPALPVGSAGVGACAAGHKAEPGGSVERAYIRYVAPIVDDAAAAGYDLDEKDEAWLAARRAKGAPEISEDLLELLVGRFERGLHAAIGRRPELWPAEQGARRRQGWIEQAYPAARALEDVRDVELALARAGHTYWRARRAAAPRPLLHALWFEHPWALAAGDAAAVGAGGRLRRMDLEQVNGKLQAIRADLELVRTMADQVRRRERLKRRQLLLWRQVWRARFASPALALAALPRLPRASQPGLQALGTHLELAEQLAAQVAAAGAAAVALPAAPTLAPRSAANPRPPSAVCRVAGAAAVCRAENPRPGLAGGRAAGARGASAPDGAQASCHWCARGGTAMGCTSCGRVFCFRCYQRRPGYGVQGWGRATRDPAYRCPICTGLEPPAPGEALARLDRVSRLAAFLRTHARCRPEWALLARQPGEAEAAHAARLRGALPFTR</sequence>
<organism evidence="11 12">
    <name type="scientific">Elliptochloris bilobata</name>
    <dbReference type="NCBI Taxonomy" id="381761"/>
    <lineage>
        <taxon>Eukaryota</taxon>
        <taxon>Viridiplantae</taxon>
        <taxon>Chlorophyta</taxon>
        <taxon>core chlorophytes</taxon>
        <taxon>Trebouxiophyceae</taxon>
        <taxon>Trebouxiophyceae incertae sedis</taxon>
        <taxon>Elliptochloris clade</taxon>
        <taxon>Elliptochloris</taxon>
    </lineage>
</organism>
<keyword evidence="12" id="KW-1185">Reference proteome</keyword>
<comment type="caution">
    <text evidence="11">The sequence shown here is derived from an EMBL/GenBank/DDBJ whole genome shotgun (WGS) entry which is preliminary data.</text>
</comment>
<dbReference type="SUPFAM" id="SSF57903">
    <property type="entry name" value="FYVE/PHD zinc finger"/>
    <property type="match status" value="1"/>
</dbReference>
<dbReference type="Proteomes" id="UP001445335">
    <property type="component" value="Unassembled WGS sequence"/>
</dbReference>
<dbReference type="EMBL" id="JALJOU010000020">
    <property type="protein sequence ID" value="KAK9838182.1"/>
    <property type="molecule type" value="Genomic_DNA"/>
</dbReference>
<keyword evidence="3" id="KW-0863">Zinc-finger</keyword>
<dbReference type="GO" id="GO:0006357">
    <property type="term" value="P:regulation of transcription by RNA polymerase II"/>
    <property type="evidence" value="ECO:0007669"/>
    <property type="project" value="InterPro"/>
</dbReference>
<evidence type="ECO:0000313" key="11">
    <source>
        <dbReference type="EMBL" id="KAK9838182.1"/>
    </source>
</evidence>
<proteinExistence type="inferred from homology"/>
<evidence type="ECO:0000259" key="10">
    <source>
        <dbReference type="Pfam" id="PF10513"/>
    </source>
</evidence>
<keyword evidence="6 8" id="KW-0804">Transcription</keyword>
<gene>
    <name evidence="11" type="ORF">WJX81_007201</name>
</gene>